<dbReference type="EMBL" id="LAPT01000093">
    <property type="protein sequence ID" value="PXF29891.1"/>
    <property type="molecule type" value="Genomic_DNA"/>
</dbReference>
<evidence type="ECO:0000256" key="1">
    <source>
        <dbReference type="SAM" id="Phobius"/>
    </source>
</evidence>
<sequence length="218" mass="24979">MPGALARLIFAAITCCKVLLNTLFLPLWLWRCWRDGRLLTWLLSCWRWSAFQQKAGTPVCDHNGDMIFSPRRLVVISAAGMASGWLLYLGGCALYFFSTQFEELVYTTGKQEIVAGERYQFTGCTSLPCSTSANNGKYYTIESSLFLPALYYPEEDVYANIPQQDAACTIKGYGIYFRRLRALYHYAQWYQHVYNISCRPYTDKEKAQVVQSGVLQQE</sequence>
<protein>
    <submittedName>
        <fullName evidence="2">Uncharacterized protein</fullName>
    </submittedName>
</protein>
<evidence type="ECO:0000313" key="2">
    <source>
        <dbReference type="EMBL" id="PXF29891.1"/>
    </source>
</evidence>
<keyword evidence="3" id="KW-1185">Reference proteome</keyword>
<proteinExistence type="predicted"/>
<name>A0ABX5LT80_9GAMM</name>
<keyword evidence="1" id="KW-0472">Membrane</keyword>
<keyword evidence="1" id="KW-1133">Transmembrane helix</keyword>
<evidence type="ECO:0000313" key="3">
    <source>
        <dbReference type="Proteomes" id="UP000248090"/>
    </source>
</evidence>
<comment type="caution">
    <text evidence="2">The sequence shown here is derived from an EMBL/GenBank/DDBJ whole genome shotgun (WGS) entry which is preliminary data.</text>
</comment>
<organism evidence="2 3">
    <name type="scientific">Pokkaliibacter plantistimulans</name>
    <dbReference type="NCBI Taxonomy" id="1635171"/>
    <lineage>
        <taxon>Bacteria</taxon>
        <taxon>Pseudomonadati</taxon>
        <taxon>Pseudomonadota</taxon>
        <taxon>Gammaproteobacteria</taxon>
        <taxon>Oceanospirillales</taxon>
        <taxon>Balneatrichaceae</taxon>
        <taxon>Pokkaliibacter</taxon>
    </lineage>
</organism>
<feature type="transmembrane region" description="Helical" evidence="1">
    <location>
        <begin position="6"/>
        <end position="30"/>
    </location>
</feature>
<keyword evidence="1" id="KW-0812">Transmembrane</keyword>
<dbReference type="Proteomes" id="UP000248090">
    <property type="component" value="Unassembled WGS sequence"/>
</dbReference>
<feature type="transmembrane region" description="Helical" evidence="1">
    <location>
        <begin position="73"/>
        <end position="97"/>
    </location>
</feature>
<accession>A0ABX5LT80</accession>
<reference evidence="2 3" key="1">
    <citation type="submission" date="2015-03" db="EMBL/GenBank/DDBJ databases">
        <authorList>
            <person name="Krishnan R."/>
            <person name="Midha S."/>
            <person name="Patil P.B."/>
            <person name="Rameshkumar N."/>
        </authorList>
    </citation>
    <scope>NUCLEOTIDE SEQUENCE [LARGE SCALE GENOMIC DNA]</scope>
    <source>
        <strain evidence="2 3">L1E11</strain>
    </source>
</reference>
<gene>
    <name evidence="2" type="ORF">WH50_18220</name>
</gene>